<reference evidence="4" key="2">
    <citation type="journal article" date="2024" name="Plant">
        <title>Genomic evolution and insights into agronomic trait innovations of Sesamum species.</title>
        <authorList>
            <person name="Miao H."/>
            <person name="Wang L."/>
            <person name="Qu L."/>
            <person name="Liu H."/>
            <person name="Sun Y."/>
            <person name="Le M."/>
            <person name="Wang Q."/>
            <person name="Wei S."/>
            <person name="Zheng Y."/>
            <person name="Lin W."/>
            <person name="Duan Y."/>
            <person name="Cao H."/>
            <person name="Xiong S."/>
            <person name="Wang X."/>
            <person name="Wei L."/>
            <person name="Li C."/>
            <person name="Ma Q."/>
            <person name="Ju M."/>
            <person name="Zhao R."/>
            <person name="Li G."/>
            <person name="Mu C."/>
            <person name="Tian Q."/>
            <person name="Mei H."/>
            <person name="Zhang T."/>
            <person name="Gao T."/>
            <person name="Zhang H."/>
        </authorList>
    </citation>
    <scope>NUCLEOTIDE SEQUENCE</scope>
    <source>
        <strain evidence="4">3651</strain>
    </source>
</reference>
<evidence type="ECO:0000256" key="2">
    <source>
        <dbReference type="SAM" id="Phobius"/>
    </source>
</evidence>
<evidence type="ECO:0000259" key="3">
    <source>
        <dbReference type="PROSITE" id="PS51272"/>
    </source>
</evidence>
<dbReference type="PROSITE" id="PS51272">
    <property type="entry name" value="SLH"/>
    <property type="match status" value="1"/>
</dbReference>
<feature type="coiled-coil region" evidence="1">
    <location>
        <begin position="455"/>
        <end position="545"/>
    </location>
</feature>
<feature type="transmembrane region" description="Helical" evidence="2">
    <location>
        <begin position="89"/>
        <end position="110"/>
    </location>
</feature>
<dbReference type="Proteomes" id="UP001293254">
    <property type="component" value="Unassembled WGS sequence"/>
</dbReference>
<keyword evidence="2" id="KW-0472">Membrane</keyword>
<dbReference type="InterPro" id="IPR001119">
    <property type="entry name" value="SLH_dom"/>
</dbReference>
<evidence type="ECO:0000313" key="4">
    <source>
        <dbReference type="EMBL" id="KAK4423613.1"/>
    </source>
</evidence>
<accession>A0AAE1Y5Q9</accession>
<protein>
    <recommendedName>
        <fullName evidence="3">SLH domain-containing protein</fullName>
    </recommendedName>
</protein>
<gene>
    <name evidence="4" type="ORF">Salat_1944200</name>
</gene>
<reference evidence="4" key="1">
    <citation type="submission" date="2020-06" db="EMBL/GenBank/DDBJ databases">
        <authorList>
            <person name="Li T."/>
            <person name="Hu X."/>
            <person name="Zhang T."/>
            <person name="Song X."/>
            <person name="Zhang H."/>
            <person name="Dai N."/>
            <person name="Sheng W."/>
            <person name="Hou X."/>
            <person name="Wei L."/>
        </authorList>
    </citation>
    <scope>NUCLEOTIDE SEQUENCE</scope>
    <source>
        <strain evidence="4">3651</strain>
        <tissue evidence="4">Leaf</tissue>
    </source>
</reference>
<keyword evidence="5" id="KW-1185">Reference proteome</keyword>
<organism evidence="4 5">
    <name type="scientific">Sesamum alatum</name>
    <dbReference type="NCBI Taxonomy" id="300844"/>
    <lineage>
        <taxon>Eukaryota</taxon>
        <taxon>Viridiplantae</taxon>
        <taxon>Streptophyta</taxon>
        <taxon>Embryophyta</taxon>
        <taxon>Tracheophyta</taxon>
        <taxon>Spermatophyta</taxon>
        <taxon>Magnoliopsida</taxon>
        <taxon>eudicotyledons</taxon>
        <taxon>Gunneridae</taxon>
        <taxon>Pentapetalae</taxon>
        <taxon>asterids</taxon>
        <taxon>lamiids</taxon>
        <taxon>Lamiales</taxon>
        <taxon>Pedaliaceae</taxon>
        <taxon>Sesamum</taxon>
    </lineage>
</organism>
<name>A0AAE1Y5Q9_9LAMI</name>
<keyword evidence="2" id="KW-1133">Transmembrane helix</keyword>
<dbReference type="PANTHER" id="PTHR33740">
    <property type="entry name" value="GPI-ANCHORED ADHESIN-LIKE PROTEIN"/>
    <property type="match status" value="1"/>
</dbReference>
<sequence length="574" mass="64963">MSSFSLCLPSKTPFLLHRRFNFSFSGNPLYIRSRNPSRFLLSASIAERNSSLEFSWTSWDKVASDDYNGWAIAEESAPRPVKKKGVHKFAVIGVGASVAAVLGLVAYVSLSGKGYGFGLRSRFNALWGFSVPSFTDKDENRSEEVSDNASLKDAQVPEENSSDVLDAFGPTETSFNTMKERKLERIIVPFAVDSAQQEALLVLKKLKIIEDDARADELCTRREYARWLVRANSQLERSRKHRIISSAALSGSRITAFDDVGVEDPDFEFIQSLAEAGIVRSKLSDGAPNMNNVGDNRQVDFSPERFISRQDLVSWKAKIEYEVMRGINEEMSRKNIGFLDVKEISSDALVELFVDILADEKSIVKGVFGQSKRLQPSKPCTKAQAAVALTSGRMKETIQAEISRLEAENVSRQIELKEVMSELLERGDIKQHWERKIEEERRRGLEVEMDYRSAITALEQEKIFQETALAELVKQKAALDCQEQLLSSLKAEVADMTEKLSSERAKFIEEQRGIQDIQHDLQVNFERLLDTKSILEAEIEALRILRSWVEDEARKSQARAKVLEEAGRRWKWDS</sequence>
<keyword evidence="2" id="KW-0812">Transmembrane</keyword>
<keyword evidence="1" id="KW-0175">Coiled coil</keyword>
<feature type="domain" description="SLH" evidence="3">
    <location>
        <begin position="253"/>
        <end position="330"/>
    </location>
</feature>
<dbReference type="EMBL" id="JACGWO010000007">
    <property type="protein sequence ID" value="KAK4423613.1"/>
    <property type="molecule type" value="Genomic_DNA"/>
</dbReference>
<dbReference type="AlphaFoldDB" id="A0AAE1Y5Q9"/>
<dbReference type="PANTHER" id="PTHR33740:SF1">
    <property type="entry name" value="SLH DOMAIN PROTEIN"/>
    <property type="match status" value="1"/>
</dbReference>
<comment type="caution">
    <text evidence="4">The sequence shown here is derived from an EMBL/GenBank/DDBJ whole genome shotgun (WGS) entry which is preliminary data.</text>
</comment>
<evidence type="ECO:0000313" key="5">
    <source>
        <dbReference type="Proteomes" id="UP001293254"/>
    </source>
</evidence>
<proteinExistence type="predicted"/>
<evidence type="ECO:0000256" key="1">
    <source>
        <dbReference type="SAM" id="Coils"/>
    </source>
</evidence>